<dbReference type="AlphaFoldDB" id="A0A1N7QGS0"/>
<evidence type="ECO:0000259" key="3">
    <source>
        <dbReference type="SMART" id="SM00210"/>
    </source>
</evidence>
<dbReference type="InterPro" id="IPR011050">
    <property type="entry name" value="Pectin_lyase_fold/virulence"/>
</dbReference>
<feature type="signal peptide" evidence="2">
    <location>
        <begin position="1"/>
        <end position="30"/>
    </location>
</feature>
<dbReference type="Gene3D" id="2.160.20.10">
    <property type="entry name" value="Single-stranded right-handed beta-helix, Pectin lyase-like"/>
    <property type="match status" value="1"/>
</dbReference>
<accession>A0A1N7QGS0</accession>
<dbReference type="Pfam" id="PF13229">
    <property type="entry name" value="Beta_helix"/>
    <property type="match status" value="1"/>
</dbReference>
<dbReference type="InterPro" id="IPR006626">
    <property type="entry name" value="PbH1"/>
</dbReference>
<keyword evidence="2" id="KW-0732">Signal</keyword>
<dbReference type="Proteomes" id="UP000186141">
    <property type="component" value="Unassembled WGS sequence"/>
</dbReference>
<sequence length="725" mass="77364">MAGTGTGWHRFALRIMALLALLAWAAPVRAGTVVTSEPALVQALEQAQDGATILLGPGRYARLRLGAGLARNLTLASADPARPAEIGRMMLEGAAGLTLRHLVFDYRFAPGDDLRLRPFQIVGGEAIRILDSEFRGDVARGISATADGFGFAIGLGIRNARGVVLERNRFHRWHRALVVGWSYDIAVLGNEFHDLRSDGMNFAAVQGVRIEGNHIHGFRASTASKDHADMIQFWTSGTTRPSTDIVIRDNILNAGRGSWTQSIFMRNEMVDSRGAGPEMFYRSVEICGNVIVNAHLHGITVGEADGLVICNNTLLRSPFTPTPERDGPIRYPAINVSRNAERVRITGNLARTVAGPERRAERGGGRDWVVEGNLDLQDGDPASPGYYDHVFLAPRQGDPATLAPFRYRPGGPADGRRLGAALLRPDAPLPPVLLGGFAGQPAAQDGARALFRLEQAPGRANRFGLDASASRLAPGARAAWTILDPQGRVAAQADGPVQKIELPAPGRWQVVLQAGPSGIEAQTMAEILLPTPEILRLDAGRLLALRGDSLQEIPDMPVIRLPDGTPALRLGDDPVVRLPVAATLGLRQARDLAIDLRLRAGAGPDAAGTLLGLRGSLALAVTPTGSAEATLHLAGVKQPVVLRSRPLGLHDGRWHRIGLRHDAASGEVLLLVDDRLETRIQAAPGRMAPPGRDGLSLGHPHRGHSFQGVLSDLSVRVNGAGFAAD</sequence>
<feature type="chain" id="PRO_5012275394" evidence="2">
    <location>
        <begin position="31"/>
        <end position="725"/>
    </location>
</feature>
<name>A0A1N7QGS0_9RHOB</name>
<keyword evidence="5" id="KW-1185">Reference proteome</keyword>
<dbReference type="SMART" id="SM00710">
    <property type="entry name" value="PbH1"/>
    <property type="match status" value="6"/>
</dbReference>
<gene>
    <name evidence="4" type="ORF">SAMN05421774_1112</name>
</gene>
<reference evidence="4 5" key="1">
    <citation type="submission" date="2017-01" db="EMBL/GenBank/DDBJ databases">
        <authorList>
            <person name="Mah S.A."/>
            <person name="Swanson W.J."/>
            <person name="Moy G.W."/>
            <person name="Vacquier V.D."/>
        </authorList>
    </citation>
    <scope>NUCLEOTIDE SEQUENCE [LARGE SCALE GENOMIC DNA]</scope>
    <source>
        <strain evidence="4 5">DSM 26375</strain>
    </source>
</reference>
<evidence type="ECO:0000313" key="5">
    <source>
        <dbReference type="Proteomes" id="UP000186141"/>
    </source>
</evidence>
<dbReference type="OrthoDB" id="3938151at2"/>
<dbReference type="InterPro" id="IPR039448">
    <property type="entry name" value="Beta_helix"/>
</dbReference>
<dbReference type="InterPro" id="IPR012334">
    <property type="entry name" value="Pectin_lyas_fold"/>
</dbReference>
<keyword evidence="1" id="KW-0677">Repeat</keyword>
<dbReference type="SMART" id="SM00210">
    <property type="entry name" value="TSPN"/>
    <property type="match status" value="1"/>
</dbReference>
<dbReference type="STRING" id="1086013.SAMN05421774_1112"/>
<evidence type="ECO:0000313" key="4">
    <source>
        <dbReference type="EMBL" id="SIT21989.1"/>
    </source>
</evidence>
<dbReference type="RefSeq" id="WP_076533890.1">
    <property type="nucleotide sequence ID" value="NZ_BMEH01000011.1"/>
</dbReference>
<evidence type="ECO:0000256" key="1">
    <source>
        <dbReference type="ARBA" id="ARBA00022737"/>
    </source>
</evidence>
<organism evidence="4 5">
    <name type="scientific">Gemmobacter megaterium</name>
    <dbReference type="NCBI Taxonomy" id="1086013"/>
    <lineage>
        <taxon>Bacteria</taxon>
        <taxon>Pseudomonadati</taxon>
        <taxon>Pseudomonadota</taxon>
        <taxon>Alphaproteobacteria</taxon>
        <taxon>Rhodobacterales</taxon>
        <taxon>Paracoccaceae</taxon>
        <taxon>Gemmobacter</taxon>
    </lineage>
</organism>
<protein>
    <submittedName>
        <fullName evidence="4">Right handed beta helix region</fullName>
    </submittedName>
</protein>
<proteinExistence type="predicted"/>
<dbReference type="InterPro" id="IPR048287">
    <property type="entry name" value="TSPN-like_N"/>
</dbReference>
<dbReference type="EMBL" id="FTOT01000011">
    <property type="protein sequence ID" value="SIT21989.1"/>
    <property type="molecule type" value="Genomic_DNA"/>
</dbReference>
<dbReference type="SUPFAM" id="SSF49899">
    <property type="entry name" value="Concanavalin A-like lectins/glucanases"/>
    <property type="match status" value="1"/>
</dbReference>
<dbReference type="SUPFAM" id="SSF51126">
    <property type="entry name" value="Pectin lyase-like"/>
    <property type="match status" value="1"/>
</dbReference>
<dbReference type="Gene3D" id="2.60.120.200">
    <property type="match status" value="1"/>
</dbReference>
<evidence type="ECO:0000256" key="2">
    <source>
        <dbReference type="SAM" id="SignalP"/>
    </source>
</evidence>
<feature type="domain" description="Thrombospondin-like N-terminal" evidence="3">
    <location>
        <begin position="546"/>
        <end position="719"/>
    </location>
</feature>
<dbReference type="InterPro" id="IPR013320">
    <property type="entry name" value="ConA-like_dom_sf"/>
</dbReference>